<dbReference type="HOGENOM" id="CLU_041018_1_0_6"/>
<dbReference type="RefSeq" id="WP_005002471.1">
    <property type="nucleotide sequence ID" value="NZ_CH672427.1"/>
</dbReference>
<dbReference type="PANTHER" id="PTHR42823:SF3">
    <property type="entry name" value="ATP SYNTHASE SUBUNIT A, CHLOROPLASTIC"/>
    <property type="match status" value="1"/>
</dbReference>
<dbReference type="PROSITE" id="PS00449">
    <property type="entry name" value="ATPASE_A"/>
    <property type="match status" value="1"/>
</dbReference>
<dbReference type="PRINTS" id="PR00123">
    <property type="entry name" value="ATPASEA"/>
</dbReference>
<evidence type="ECO:0000256" key="1">
    <source>
        <dbReference type="ARBA" id="ARBA00004141"/>
    </source>
</evidence>
<dbReference type="Gene3D" id="1.20.120.220">
    <property type="entry name" value="ATP synthase, F0 complex, subunit A"/>
    <property type="match status" value="1"/>
</dbReference>
<feature type="transmembrane region" description="Helical" evidence="12">
    <location>
        <begin position="29"/>
        <end position="51"/>
    </location>
</feature>
<keyword evidence="11 12" id="KW-0066">ATP synthesis</keyword>
<feature type="transmembrane region" description="Helical" evidence="12">
    <location>
        <begin position="138"/>
        <end position="155"/>
    </location>
</feature>
<comment type="subcellular location">
    <subcellularLocation>
        <location evidence="12 13">Cell membrane</location>
        <topology evidence="12 13">Multi-pass membrane protein</topology>
    </subcellularLocation>
    <subcellularLocation>
        <location evidence="1">Membrane</location>
        <topology evidence="1">Multi-pass membrane protein</topology>
    </subcellularLocation>
</comment>
<organism evidence="14 15">
    <name type="scientific">Nitrococcus mobilis Nb-231</name>
    <dbReference type="NCBI Taxonomy" id="314278"/>
    <lineage>
        <taxon>Bacteria</taxon>
        <taxon>Pseudomonadati</taxon>
        <taxon>Pseudomonadota</taxon>
        <taxon>Gammaproteobacteria</taxon>
        <taxon>Chromatiales</taxon>
        <taxon>Ectothiorhodospiraceae</taxon>
        <taxon>Nitrococcus</taxon>
    </lineage>
</organism>
<keyword evidence="7 12" id="KW-0375">Hydrogen ion transport</keyword>
<proteinExistence type="inferred from homology"/>
<dbReference type="InterPro" id="IPR000568">
    <property type="entry name" value="ATP_synth_F0_asu"/>
</dbReference>
<keyword evidence="10 12" id="KW-0472">Membrane</keyword>
<keyword evidence="5 12" id="KW-0138">CF(0)</keyword>
<dbReference type="AlphaFoldDB" id="A4BP00"/>
<dbReference type="Proteomes" id="UP000003374">
    <property type="component" value="Unassembled WGS sequence"/>
</dbReference>
<sequence>MSGLLPDSSNPVEYIQHHLVNLSIGEGFWAIHLDTLFISWLLGGAIIYAGYRVGRDLSLERPSGMQNILEAVLEFVDDLVRSVLGRGHTMIGTLAMTAFLWVLLMNLMDMIPVDLIPWLVGLFGADHFRAVPTADPQAPLGMALLVFVLMLYYNIRIKGFYQYMMEFLTHPFGIWLFPINFVMKLIEEIAKPLSLGLRLFGNLFAGELGFLLVALLPFWVQPVPGTIWLLFHLLVVVLQAFIFMVLTVMYLALAHMGHEEH</sequence>
<dbReference type="SUPFAM" id="SSF81336">
    <property type="entry name" value="F1F0 ATP synthase subunit A"/>
    <property type="match status" value="1"/>
</dbReference>
<evidence type="ECO:0000256" key="13">
    <source>
        <dbReference type="RuleBase" id="RU000483"/>
    </source>
</evidence>
<evidence type="ECO:0000256" key="9">
    <source>
        <dbReference type="ARBA" id="ARBA00023065"/>
    </source>
</evidence>
<dbReference type="NCBIfam" id="NF004477">
    <property type="entry name" value="PRK05815.1-1"/>
    <property type="match status" value="1"/>
</dbReference>
<gene>
    <name evidence="12" type="primary">atpB</name>
    <name evidence="14" type="ORF">NB231_10863</name>
</gene>
<dbReference type="STRING" id="314278.NB231_10863"/>
<evidence type="ECO:0000256" key="12">
    <source>
        <dbReference type="HAMAP-Rule" id="MF_01393"/>
    </source>
</evidence>
<evidence type="ECO:0000256" key="11">
    <source>
        <dbReference type="ARBA" id="ARBA00023310"/>
    </source>
</evidence>
<dbReference type="GO" id="GO:0005886">
    <property type="term" value="C:plasma membrane"/>
    <property type="evidence" value="ECO:0007669"/>
    <property type="project" value="UniProtKB-SubCell"/>
</dbReference>
<dbReference type="HAMAP" id="MF_01393">
    <property type="entry name" value="ATP_synth_a_bact"/>
    <property type="match status" value="1"/>
</dbReference>
<comment type="function">
    <text evidence="12 13">Key component of the proton channel; it plays a direct role in the translocation of protons across the membrane.</text>
</comment>
<comment type="similarity">
    <text evidence="2 12 13">Belongs to the ATPase A chain family.</text>
</comment>
<keyword evidence="4 12" id="KW-1003">Cell membrane</keyword>
<dbReference type="Pfam" id="PF00119">
    <property type="entry name" value="ATP-synt_A"/>
    <property type="match status" value="1"/>
</dbReference>
<protein>
    <recommendedName>
        <fullName evidence="12 13">ATP synthase subunit a</fullName>
    </recommendedName>
    <alternativeName>
        <fullName evidence="12">ATP synthase F0 sector subunit a</fullName>
    </alternativeName>
    <alternativeName>
        <fullName evidence="12">F-ATPase subunit 6</fullName>
    </alternativeName>
</protein>
<evidence type="ECO:0000313" key="15">
    <source>
        <dbReference type="Proteomes" id="UP000003374"/>
    </source>
</evidence>
<name>A4BP00_9GAMM</name>
<dbReference type="FunFam" id="1.20.120.220:FF:000002">
    <property type="entry name" value="ATP synthase subunit a"/>
    <property type="match status" value="1"/>
</dbReference>
<feature type="transmembrane region" description="Helical" evidence="12">
    <location>
        <begin position="199"/>
        <end position="220"/>
    </location>
</feature>
<comment type="caution">
    <text evidence="14">The sequence shown here is derived from an EMBL/GenBank/DDBJ whole genome shotgun (WGS) entry which is preliminary data.</text>
</comment>
<dbReference type="CDD" id="cd00310">
    <property type="entry name" value="ATP-synt_Fo_a_6"/>
    <property type="match status" value="1"/>
</dbReference>
<keyword evidence="9 12" id="KW-0406">Ion transport</keyword>
<dbReference type="PANTHER" id="PTHR42823">
    <property type="entry name" value="ATP SYNTHASE SUBUNIT A, CHLOROPLASTIC"/>
    <property type="match status" value="1"/>
</dbReference>
<evidence type="ECO:0000256" key="3">
    <source>
        <dbReference type="ARBA" id="ARBA00022448"/>
    </source>
</evidence>
<reference evidence="14 15" key="1">
    <citation type="submission" date="2006-02" db="EMBL/GenBank/DDBJ databases">
        <authorList>
            <person name="Waterbury J."/>
            <person name="Ferriera S."/>
            <person name="Johnson J."/>
            <person name="Kravitz S."/>
            <person name="Halpern A."/>
            <person name="Remington K."/>
            <person name="Beeson K."/>
            <person name="Tran B."/>
            <person name="Rogers Y.-H."/>
            <person name="Friedman R."/>
            <person name="Venter J.C."/>
        </authorList>
    </citation>
    <scope>NUCLEOTIDE SEQUENCE [LARGE SCALE GENOMIC DNA]</scope>
    <source>
        <strain evidence="14 15">Nb-231</strain>
    </source>
</reference>
<dbReference type="GO" id="GO:0042777">
    <property type="term" value="P:proton motive force-driven plasma membrane ATP synthesis"/>
    <property type="evidence" value="ECO:0007669"/>
    <property type="project" value="TreeGrafter"/>
</dbReference>
<dbReference type="EMBL" id="AAOF01000002">
    <property type="protein sequence ID" value="EAR22949.1"/>
    <property type="molecule type" value="Genomic_DNA"/>
</dbReference>
<evidence type="ECO:0000256" key="6">
    <source>
        <dbReference type="ARBA" id="ARBA00022692"/>
    </source>
</evidence>
<keyword evidence="8 12" id="KW-1133">Transmembrane helix</keyword>
<feature type="transmembrane region" description="Helical" evidence="12">
    <location>
        <begin position="226"/>
        <end position="253"/>
    </location>
</feature>
<dbReference type="GO" id="GO:0045259">
    <property type="term" value="C:proton-transporting ATP synthase complex"/>
    <property type="evidence" value="ECO:0007669"/>
    <property type="project" value="UniProtKB-KW"/>
</dbReference>
<keyword evidence="6 12" id="KW-0812">Transmembrane</keyword>
<keyword evidence="3 12" id="KW-0813">Transport</keyword>
<dbReference type="InterPro" id="IPR023011">
    <property type="entry name" value="ATP_synth_F0_asu_AS"/>
</dbReference>
<evidence type="ECO:0000313" key="14">
    <source>
        <dbReference type="EMBL" id="EAR22949.1"/>
    </source>
</evidence>
<dbReference type="GO" id="GO:0046933">
    <property type="term" value="F:proton-transporting ATP synthase activity, rotational mechanism"/>
    <property type="evidence" value="ECO:0007669"/>
    <property type="project" value="UniProtKB-UniRule"/>
</dbReference>
<dbReference type="InterPro" id="IPR035908">
    <property type="entry name" value="F0_ATP_A_sf"/>
</dbReference>
<dbReference type="InterPro" id="IPR045082">
    <property type="entry name" value="ATP_syn_F0_a_bact/chloroplast"/>
</dbReference>
<evidence type="ECO:0000256" key="2">
    <source>
        <dbReference type="ARBA" id="ARBA00006810"/>
    </source>
</evidence>
<keyword evidence="15" id="KW-1185">Reference proteome</keyword>
<dbReference type="NCBIfam" id="TIGR01131">
    <property type="entry name" value="ATP_synt_6_or_A"/>
    <property type="match status" value="1"/>
</dbReference>
<evidence type="ECO:0000256" key="7">
    <source>
        <dbReference type="ARBA" id="ARBA00022781"/>
    </source>
</evidence>
<evidence type="ECO:0000256" key="10">
    <source>
        <dbReference type="ARBA" id="ARBA00023136"/>
    </source>
</evidence>
<evidence type="ECO:0000256" key="4">
    <source>
        <dbReference type="ARBA" id="ARBA00022475"/>
    </source>
</evidence>
<accession>A4BP00</accession>
<evidence type="ECO:0000256" key="5">
    <source>
        <dbReference type="ARBA" id="ARBA00022547"/>
    </source>
</evidence>
<evidence type="ECO:0000256" key="8">
    <source>
        <dbReference type="ARBA" id="ARBA00022989"/>
    </source>
</evidence>
<dbReference type="eggNOG" id="COG0356">
    <property type="taxonomic scope" value="Bacteria"/>
</dbReference>